<dbReference type="Proteomes" id="UP000007264">
    <property type="component" value="Unassembled WGS sequence"/>
</dbReference>
<evidence type="ECO:0000313" key="1">
    <source>
        <dbReference type="EMBL" id="EIE25833.1"/>
    </source>
</evidence>
<sequence length="61" mass="6734">MEVTDDVAWKTQGVLRMGRESASFISSFAGRHTYNTTCARQLLHSYGDLKIKVHVTTSCGA</sequence>
<gene>
    <name evidence="1" type="ORF">COCSUDRAFT_60841</name>
</gene>
<evidence type="ECO:0000313" key="2">
    <source>
        <dbReference type="Proteomes" id="UP000007264"/>
    </source>
</evidence>
<dbReference type="KEGG" id="csl:COCSUDRAFT_60841"/>
<keyword evidence="2" id="KW-1185">Reference proteome</keyword>
<name>I0Z5B4_COCSC</name>
<proteinExistence type="predicted"/>
<dbReference type="EMBL" id="AGSI01000003">
    <property type="protein sequence ID" value="EIE25833.1"/>
    <property type="molecule type" value="Genomic_DNA"/>
</dbReference>
<dbReference type="AlphaFoldDB" id="I0Z5B4"/>
<comment type="caution">
    <text evidence="1">The sequence shown here is derived from an EMBL/GenBank/DDBJ whole genome shotgun (WGS) entry which is preliminary data.</text>
</comment>
<organism evidence="1 2">
    <name type="scientific">Coccomyxa subellipsoidea (strain C-169)</name>
    <name type="common">Green microalga</name>
    <dbReference type="NCBI Taxonomy" id="574566"/>
    <lineage>
        <taxon>Eukaryota</taxon>
        <taxon>Viridiplantae</taxon>
        <taxon>Chlorophyta</taxon>
        <taxon>core chlorophytes</taxon>
        <taxon>Trebouxiophyceae</taxon>
        <taxon>Trebouxiophyceae incertae sedis</taxon>
        <taxon>Coccomyxaceae</taxon>
        <taxon>Coccomyxa</taxon>
        <taxon>Coccomyxa subellipsoidea</taxon>
    </lineage>
</organism>
<reference evidence="1 2" key="1">
    <citation type="journal article" date="2012" name="Genome Biol.">
        <title>The genome of the polar eukaryotic microalga coccomyxa subellipsoidea reveals traits of cold adaptation.</title>
        <authorList>
            <person name="Blanc G."/>
            <person name="Agarkova I."/>
            <person name="Grimwood J."/>
            <person name="Kuo A."/>
            <person name="Brueggeman A."/>
            <person name="Dunigan D."/>
            <person name="Gurnon J."/>
            <person name="Ladunga I."/>
            <person name="Lindquist E."/>
            <person name="Lucas S."/>
            <person name="Pangilinan J."/>
            <person name="Proschold T."/>
            <person name="Salamov A."/>
            <person name="Schmutz J."/>
            <person name="Weeks D."/>
            <person name="Yamada T."/>
            <person name="Claverie J.M."/>
            <person name="Grigoriev I."/>
            <person name="Van Etten J."/>
            <person name="Lomsadze A."/>
            <person name="Borodovsky M."/>
        </authorList>
    </citation>
    <scope>NUCLEOTIDE SEQUENCE [LARGE SCALE GENOMIC DNA]</scope>
    <source>
        <strain evidence="1 2">C-169</strain>
    </source>
</reference>
<protein>
    <submittedName>
        <fullName evidence="1">Uncharacterized protein</fullName>
    </submittedName>
</protein>
<dbReference type="RefSeq" id="XP_005650377.1">
    <property type="nucleotide sequence ID" value="XM_005650320.1"/>
</dbReference>
<accession>I0Z5B4</accession>
<dbReference type="GeneID" id="17043837"/>